<keyword evidence="2" id="KW-0732">Signal</keyword>
<evidence type="ECO:0000256" key="1">
    <source>
        <dbReference type="SAM" id="MobiDB-lite"/>
    </source>
</evidence>
<feature type="compositionally biased region" description="Low complexity" evidence="1">
    <location>
        <begin position="102"/>
        <end position="113"/>
    </location>
</feature>
<feature type="signal peptide" evidence="2">
    <location>
        <begin position="1"/>
        <end position="21"/>
    </location>
</feature>
<feature type="compositionally biased region" description="Basic and acidic residues" evidence="1">
    <location>
        <begin position="114"/>
        <end position="123"/>
    </location>
</feature>
<gene>
    <name evidence="3" type="ORF">PSYICH_LOCUS13563</name>
</gene>
<dbReference type="InterPro" id="IPR006631">
    <property type="entry name" value="DM4_12"/>
</dbReference>
<feature type="chain" id="PRO_5040313543" evidence="2">
    <location>
        <begin position="22"/>
        <end position="311"/>
    </location>
</feature>
<dbReference type="PANTHER" id="PTHR21398">
    <property type="entry name" value="AGAP007094-PA"/>
    <property type="match status" value="1"/>
</dbReference>
<dbReference type="Proteomes" id="UP001153636">
    <property type="component" value="Chromosome 7"/>
</dbReference>
<dbReference type="SMART" id="SM00718">
    <property type="entry name" value="DM4_12"/>
    <property type="match status" value="1"/>
</dbReference>
<evidence type="ECO:0000256" key="2">
    <source>
        <dbReference type="SAM" id="SignalP"/>
    </source>
</evidence>
<dbReference type="OrthoDB" id="6617264at2759"/>
<sequence length="311" mass="36070">MFKKIMTFILLMIIVNHSKESLEEEMGNRINHSYRLPTSLSRKRRYLTFPSGSSLQLVYCLTMPSVGVGAIYTFGITAALAWELPSEPEELLESLGKKKITTATEAPETTTLPLHHDDEDHHRYNPSQRVGSSHFSDEWTYKNNKYPAPVMSYYDPFRLKENFKYASDGYPDSMSKIQFNTSKTKSTYSKGSRNYSQNDYINDNDIDDSYIHPVFHHVHRRTRRELYGKLEKLLTALSKDGKACLKKAICEVSQIPKGKGTMFQELMKTIFRIKPHDDYPDEDDYDKASNKNHDCNQRYPSCQHSVWADMF</sequence>
<dbReference type="Pfam" id="PF07841">
    <property type="entry name" value="DM4_12"/>
    <property type="match status" value="1"/>
</dbReference>
<feature type="region of interest" description="Disordered" evidence="1">
    <location>
        <begin position="102"/>
        <end position="129"/>
    </location>
</feature>
<organism evidence="3 4">
    <name type="scientific">Psylliodes chrysocephalus</name>
    <dbReference type="NCBI Taxonomy" id="3402493"/>
    <lineage>
        <taxon>Eukaryota</taxon>
        <taxon>Metazoa</taxon>
        <taxon>Ecdysozoa</taxon>
        <taxon>Arthropoda</taxon>
        <taxon>Hexapoda</taxon>
        <taxon>Insecta</taxon>
        <taxon>Pterygota</taxon>
        <taxon>Neoptera</taxon>
        <taxon>Endopterygota</taxon>
        <taxon>Coleoptera</taxon>
        <taxon>Polyphaga</taxon>
        <taxon>Cucujiformia</taxon>
        <taxon>Chrysomeloidea</taxon>
        <taxon>Chrysomelidae</taxon>
        <taxon>Galerucinae</taxon>
        <taxon>Alticini</taxon>
        <taxon>Psylliodes</taxon>
    </lineage>
</organism>
<protein>
    <submittedName>
        <fullName evidence="3">Uncharacterized protein</fullName>
    </submittedName>
</protein>
<proteinExistence type="predicted"/>
<evidence type="ECO:0000313" key="3">
    <source>
        <dbReference type="EMBL" id="CAH1113410.1"/>
    </source>
</evidence>
<reference evidence="3" key="1">
    <citation type="submission" date="2022-01" db="EMBL/GenBank/DDBJ databases">
        <authorList>
            <person name="King R."/>
        </authorList>
    </citation>
    <scope>NUCLEOTIDE SEQUENCE</scope>
</reference>
<dbReference type="PANTHER" id="PTHR21398:SF1">
    <property type="entry name" value="FI03705P"/>
    <property type="match status" value="1"/>
</dbReference>
<dbReference type="AlphaFoldDB" id="A0A9P0DAM4"/>
<keyword evidence="4" id="KW-1185">Reference proteome</keyword>
<accession>A0A9P0DAM4</accession>
<evidence type="ECO:0000313" key="4">
    <source>
        <dbReference type="Proteomes" id="UP001153636"/>
    </source>
</evidence>
<dbReference type="EMBL" id="OV651819">
    <property type="protein sequence ID" value="CAH1113410.1"/>
    <property type="molecule type" value="Genomic_DNA"/>
</dbReference>
<name>A0A9P0DAM4_9CUCU</name>